<dbReference type="PROSITE" id="PS50977">
    <property type="entry name" value="HTH_TETR_2"/>
    <property type="match status" value="1"/>
</dbReference>
<dbReference type="Proteomes" id="UP001165079">
    <property type="component" value="Unassembled WGS sequence"/>
</dbReference>
<name>A0A9W6SK95_9ACTN</name>
<dbReference type="InterPro" id="IPR001647">
    <property type="entry name" value="HTH_TetR"/>
</dbReference>
<proteinExistence type="predicted"/>
<dbReference type="PANTHER" id="PTHR30055:SF146">
    <property type="entry name" value="HTH-TYPE TRANSCRIPTIONAL DUAL REGULATOR CECR"/>
    <property type="match status" value="1"/>
</dbReference>
<dbReference type="GO" id="GO:0000976">
    <property type="term" value="F:transcription cis-regulatory region binding"/>
    <property type="evidence" value="ECO:0007669"/>
    <property type="project" value="TreeGrafter"/>
</dbReference>
<feature type="DNA-binding region" description="H-T-H motif" evidence="4">
    <location>
        <begin position="42"/>
        <end position="61"/>
    </location>
</feature>
<dbReference type="AlphaFoldDB" id="A0A9W6SK95"/>
<evidence type="ECO:0000256" key="2">
    <source>
        <dbReference type="ARBA" id="ARBA00023125"/>
    </source>
</evidence>
<keyword evidence="7" id="KW-1185">Reference proteome</keyword>
<dbReference type="PRINTS" id="PR00455">
    <property type="entry name" value="HTHTETR"/>
</dbReference>
<organism evidence="6 7">
    <name type="scientific">Actinorhabdospora filicis</name>
    <dbReference type="NCBI Taxonomy" id="1785913"/>
    <lineage>
        <taxon>Bacteria</taxon>
        <taxon>Bacillati</taxon>
        <taxon>Actinomycetota</taxon>
        <taxon>Actinomycetes</taxon>
        <taxon>Micromonosporales</taxon>
        <taxon>Micromonosporaceae</taxon>
        <taxon>Actinorhabdospora</taxon>
    </lineage>
</organism>
<gene>
    <name evidence="6" type="ORF">Afil01_09580</name>
</gene>
<dbReference type="Gene3D" id="1.10.357.10">
    <property type="entry name" value="Tetracycline Repressor, domain 2"/>
    <property type="match status" value="1"/>
</dbReference>
<dbReference type="PANTHER" id="PTHR30055">
    <property type="entry name" value="HTH-TYPE TRANSCRIPTIONAL REGULATOR RUTR"/>
    <property type="match status" value="1"/>
</dbReference>
<dbReference type="InterPro" id="IPR050109">
    <property type="entry name" value="HTH-type_TetR-like_transc_reg"/>
</dbReference>
<dbReference type="SUPFAM" id="SSF46689">
    <property type="entry name" value="Homeodomain-like"/>
    <property type="match status" value="1"/>
</dbReference>
<reference evidence="6" key="1">
    <citation type="submission" date="2023-03" db="EMBL/GenBank/DDBJ databases">
        <title>Actinorhabdospora filicis NBRC 111898.</title>
        <authorList>
            <person name="Ichikawa N."/>
            <person name="Sato H."/>
            <person name="Tonouchi N."/>
        </authorList>
    </citation>
    <scope>NUCLEOTIDE SEQUENCE</scope>
    <source>
        <strain evidence="6">NBRC 111898</strain>
    </source>
</reference>
<dbReference type="GO" id="GO:0045892">
    <property type="term" value="P:negative regulation of DNA-templated transcription"/>
    <property type="evidence" value="ECO:0007669"/>
    <property type="project" value="UniProtKB-ARBA"/>
</dbReference>
<dbReference type="InterPro" id="IPR039536">
    <property type="entry name" value="TetR_C_Proteobacteria"/>
</dbReference>
<dbReference type="InterPro" id="IPR009057">
    <property type="entry name" value="Homeodomain-like_sf"/>
</dbReference>
<dbReference type="RefSeq" id="WP_285661336.1">
    <property type="nucleotide sequence ID" value="NZ_BSTX01000001.1"/>
</dbReference>
<accession>A0A9W6SK95</accession>
<dbReference type="Pfam" id="PF14246">
    <property type="entry name" value="TetR_C_7"/>
    <property type="match status" value="1"/>
</dbReference>
<evidence type="ECO:0000256" key="3">
    <source>
        <dbReference type="ARBA" id="ARBA00023163"/>
    </source>
</evidence>
<dbReference type="EMBL" id="BSTX01000001">
    <property type="protein sequence ID" value="GLZ76151.1"/>
    <property type="molecule type" value="Genomic_DNA"/>
</dbReference>
<dbReference type="Pfam" id="PF00440">
    <property type="entry name" value="TetR_N"/>
    <property type="match status" value="1"/>
</dbReference>
<evidence type="ECO:0000256" key="4">
    <source>
        <dbReference type="PROSITE-ProRule" id="PRU00335"/>
    </source>
</evidence>
<evidence type="ECO:0000256" key="1">
    <source>
        <dbReference type="ARBA" id="ARBA00023015"/>
    </source>
</evidence>
<comment type="caution">
    <text evidence="6">The sequence shown here is derived from an EMBL/GenBank/DDBJ whole genome shotgun (WGS) entry which is preliminary data.</text>
</comment>
<dbReference type="FunFam" id="1.10.10.60:FF:000141">
    <property type="entry name" value="TetR family transcriptional regulator"/>
    <property type="match status" value="1"/>
</dbReference>
<dbReference type="GO" id="GO:0003700">
    <property type="term" value="F:DNA-binding transcription factor activity"/>
    <property type="evidence" value="ECO:0007669"/>
    <property type="project" value="TreeGrafter"/>
</dbReference>
<keyword evidence="3" id="KW-0804">Transcription</keyword>
<protein>
    <recommendedName>
        <fullName evidence="5">HTH tetR-type domain-containing protein</fullName>
    </recommendedName>
</protein>
<keyword evidence="2 4" id="KW-0238">DNA-binding</keyword>
<evidence type="ECO:0000313" key="6">
    <source>
        <dbReference type="EMBL" id="GLZ76151.1"/>
    </source>
</evidence>
<sequence>MTVDELGIPVLSDPSGASLRKRRDMAGAAVAEFLQEGYAAASMDKIAKRAGVSKPTVYQHYGSKERLFLAVIADVLTRAYADVPPLAAADDLASAEAALTGYLTAWTRRVLAEDVIALRRLVIGEVARFPQLGRLWFRVTGELMDAPLERALADLTAKGVLDVAEPALAVRQLIGLTLAGPQLVVTFLPGEEPARLDATVAAGVAVFCGHYAAVASRP</sequence>
<keyword evidence="1" id="KW-0805">Transcription regulation</keyword>
<evidence type="ECO:0000313" key="7">
    <source>
        <dbReference type="Proteomes" id="UP001165079"/>
    </source>
</evidence>
<feature type="domain" description="HTH tetR-type" evidence="5">
    <location>
        <begin position="19"/>
        <end position="79"/>
    </location>
</feature>
<evidence type="ECO:0000259" key="5">
    <source>
        <dbReference type="PROSITE" id="PS50977"/>
    </source>
</evidence>